<dbReference type="Proteomes" id="UP000217676">
    <property type="component" value="Chromosome"/>
</dbReference>
<keyword evidence="3" id="KW-1185">Reference proteome</keyword>
<feature type="compositionally biased region" description="Gly residues" evidence="1">
    <location>
        <begin position="40"/>
        <end position="49"/>
    </location>
</feature>
<reference evidence="2 3" key="1">
    <citation type="journal article" date="2016" name="Genome Announc.">
        <title>Complete Genome Sequence of Thiostrepton-Producing Streptomyces laurentii ATCC 31255.</title>
        <authorList>
            <person name="Doi K."/>
            <person name="Fujino Y."/>
            <person name="Nagayoshi Y."/>
            <person name="Ohshima T."/>
            <person name="Ogata S."/>
        </authorList>
    </citation>
    <scope>NUCLEOTIDE SEQUENCE [LARGE SCALE GENOMIC DNA]</scope>
    <source>
        <strain evidence="2 3">ATCC 31255</strain>
    </source>
</reference>
<protein>
    <submittedName>
        <fullName evidence="2">TRAF-type zinc finger protein</fullName>
    </submittedName>
</protein>
<evidence type="ECO:0000313" key="2">
    <source>
        <dbReference type="EMBL" id="BAU88021.1"/>
    </source>
</evidence>
<sequence>MDKSSGSSSDGVDLRDLLHYAAPPQAHSGSRSADGQDSGAPGGSAGTGSEGDRQDWEHGVPSAPMPPAEGASSAGDGAGRPGTQAGL</sequence>
<feature type="compositionally biased region" description="Low complexity" evidence="1">
    <location>
        <begin position="1"/>
        <end position="11"/>
    </location>
</feature>
<proteinExistence type="predicted"/>
<evidence type="ECO:0000256" key="1">
    <source>
        <dbReference type="SAM" id="MobiDB-lite"/>
    </source>
</evidence>
<dbReference type="KEGG" id="slau:SLA_7155"/>
<gene>
    <name evidence="2" type="ORF">SLA_7155</name>
</gene>
<dbReference type="AlphaFoldDB" id="A0A160P9L3"/>
<dbReference type="EMBL" id="AP017424">
    <property type="protein sequence ID" value="BAU88021.1"/>
    <property type="molecule type" value="Genomic_DNA"/>
</dbReference>
<organism evidence="2 3">
    <name type="scientific">Streptomyces laurentii</name>
    <dbReference type="NCBI Taxonomy" id="39478"/>
    <lineage>
        <taxon>Bacteria</taxon>
        <taxon>Bacillati</taxon>
        <taxon>Actinomycetota</taxon>
        <taxon>Actinomycetes</taxon>
        <taxon>Kitasatosporales</taxon>
        <taxon>Streptomycetaceae</taxon>
        <taxon>Streptomyces</taxon>
    </lineage>
</organism>
<name>A0A160P9L3_STRLU</name>
<feature type="region of interest" description="Disordered" evidence="1">
    <location>
        <begin position="1"/>
        <end position="87"/>
    </location>
</feature>
<accession>A0A160P9L3</accession>
<evidence type="ECO:0000313" key="3">
    <source>
        <dbReference type="Proteomes" id="UP000217676"/>
    </source>
</evidence>